<dbReference type="InterPro" id="IPR053924">
    <property type="entry name" value="RecX_HTH_2nd"/>
</dbReference>
<dbReference type="RefSeq" id="WP_284328959.1">
    <property type="nucleotide sequence ID" value="NZ_BSUN01000001.1"/>
</dbReference>
<dbReference type="InterPro" id="IPR036388">
    <property type="entry name" value="WH-like_DNA-bd_sf"/>
</dbReference>
<evidence type="ECO:0000259" key="5">
    <source>
        <dbReference type="Pfam" id="PF02631"/>
    </source>
</evidence>
<dbReference type="Gene3D" id="1.10.10.10">
    <property type="entry name" value="Winged helix-like DNA-binding domain superfamily/Winged helix DNA-binding domain"/>
    <property type="match status" value="1"/>
</dbReference>
<evidence type="ECO:0000256" key="1">
    <source>
        <dbReference type="ARBA" id="ARBA00004496"/>
    </source>
</evidence>
<evidence type="ECO:0000313" key="7">
    <source>
        <dbReference type="EMBL" id="GMA37120.1"/>
    </source>
</evidence>
<gene>
    <name evidence="7" type="ORF">GCM10025876_33240</name>
</gene>
<dbReference type="PANTHER" id="PTHR33602">
    <property type="entry name" value="REGULATORY PROTEIN RECX FAMILY PROTEIN"/>
    <property type="match status" value="1"/>
</dbReference>
<keyword evidence="4" id="KW-0963">Cytoplasm</keyword>
<dbReference type="Proteomes" id="UP001157125">
    <property type="component" value="Unassembled WGS sequence"/>
</dbReference>
<sequence>MPRGERRAPEPTDPAERAREIALRLLTHSARSSARLREGMISRDVPEDVADQVVARYIEVGLLDDAALASTIARTRHAERGRSRRAIQQELARKGFDATDVGEALEQISDDDEREAAASLARRRWDQARRR</sequence>
<dbReference type="PANTHER" id="PTHR33602:SF1">
    <property type="entry name" value="REGULATORY PROTEIN RECX FAMILY PROTEIN"/>
    <property type="match status" value="1"/>
</dbReference>
<proteinExistence type="inferred from homology"/>
<organism evidence="7 8">
    <name type="scientific">Demequina litorisediminis</name>
    <dbReference type="NCBI Taxonomy" id="1849022"/>
    <lineage>
        <taxon>Bacteria</taxon>
        <taxon>Bacillati</taxon>
        <taxon>Actinomycetota</taxon>
        <taxon>Actinomycetes</taxon>
        <taxon>Micrococcales</taxon>
        <taxon>Demequinaceae</taxon>
        <taxon>Demequina</taxon>
    </lineage>
</organism>
<keyword evidence="8" id="KW-1185">Reference proteome</keyword>
<dbReference type="Pfam" id="PF21982">
    <property type="entry name" value="RecX_HTH1"/>
    <property type="match status" value="1"/>
</dbReference>
<dbReference type="InterPro" id="IPR003783">
    <property type="entry name" value="Regulatory_RecX"/>
</dbReference>
<name>A0ABQ6IGW5_9MICO</name>
<comment type="similarity">
    <text evidence="2">Belongs to the RecX family.</text>
</comment>
<evidence type="ECO:0000313" key="8">
    <source>
        <dbReference type="Proteomes" id="UP001157125"/>
    </source>
</evidence>
<dbReference type="Pfam" id="PF02631">
    <property type="entry name" value="RecX_HTH2"/>
    <property type="match status" value="1"/>
</dbReference>
<evidence type="ECO:0000256" key="3">
    <source>
        <dbReference type="ARBA" id="ARBA00018111"/>
    </source>
</evidence>
<comment type="caution">
    <text evidence="7">The sequence shown here is derived from an EMBL/GenBank/DDBJ whole genome shotgun (WGS) entry which is preliminary data.</text>
</comment>
<comment type="subcellular location">
    <subcellularLocation>
        <location evidence="1">Cytoplasm</location>
    </subcellularLocation>
</comment>
<feature type="domain" description="RecX second three-helical" evidence="5">
    <location>
        <begin position="64"/>
        <end position="105"/>
    </location>
</feature>
<feature type="domain" description="RecX first three-helical" evidence="6">
    <location>
        <begin position="18"/>
        <end position="56"/>
    </location>
</feature>
<evidence type="ECO:0000259" key="6">
    <source>
        <dbReference type="Pfam" id="PF21982"/>
    </source>
</evidence>
<accession>A0ABQ6IGW5</accession>
<dbReference type="InterPro" id="IPR053926">
    <property type="entry name" value="RecX_HTH_1st"/>
</dbReference>
<reference evidence="8" key="1">
    <citation type="journal article" date="2019" name="Int. J. Syst. Evol. Microbiol.">
        <title>The Global Catalogue of Microorganisms (GCM) 10K type strain sequencing project: providing services to taxonomists for standard genome sequencing and annotation.</title>
        <authorList>
            <consortium name="The Broad Institute Genomics Platform"/>
            <consortium name="The Broad Institute Genome Sequencing Center for Infectious Disease"/>
            <person name="Wu L."/>
            <person name="Ma J."/>
        </authorList>
    </citation>
    <scope>NUCLEOTIDE SEQUENCE [LARGE SCALE GENOMIC DNA]</scope>
    <source>
        <strain evidence="8">NBRC 112299</strain>
    </source>
</reference>
<dbReference type="EMBL" id="BSUN01000001">
    <property type="protein sequence ID" value="GMA37120.1"/>
    <property type="molecule type" value="Genomic_DNA"/>
</dbReference>
<evidence type="ECO:0000256" key="4">
    <source>
        <dbReference type="ARBA" id="ARBA00022490"/>
    </source>
</evidence>
<evidence type="ECO:0000256" key="2">
    <source>
        <dbReference type="ARBA" id="ARBA00009695"/>
    </source>
</evidence>
<protein>
    <recommendedName>
        <fullName evidence="3">Regulatory protein RecX</fullName>
    </recommendedName>
</protein>